<keyword evidence="16" id="KW-1185">Reference proteome</keyword>
<dbReference type="InParanoid" id="A0A5N4AK12"/>
<dbReference type="Proteomes" id="UP000327044">
    <property type="component" value="Unassembled WGS sequence"/>
</dbReference>
<dbReference type="InterPro" id="IPR055270">
    <property type="entry name" value="Glyco_tran_10_C"/>
</dbReference>
<comment type="similarity">
    <text evidence="3 12">Belongs to the glycosyltransferase 10 family.</text>
</comment>
<keyword evidence="7" id="KW-0735">Signal-anchor</keyword>
<proteinExistence type="inferred from homology"/>
<name>A0A5N4AK12_PHOPY</name>
<evidence type="ECO:0000256" key="3">
    <source>
        <dbReference type="ARBA" id="ARBA00008919"/>
    </source>
</evidence>
<keyword evidence="5 12" id="KW-0808">Transferase</keyword>
<evidence type="ECO:0000259" key="14">
    <source>
        <dbReference type="Pfam" id="PF17039"/>
    </source>
</evidence>
<dbReference type="PANTHER" id="PTHR48438:SF1">
    <property type="entry name" value="ALPHA-(1,3)-FUCOSYLTRANSFERASE C-RELATED"/>
    <property type="match status" value="1"/>
</dbReference>
<keyword evidence="9 12" id="KW-0333">Golgi apparatus</keyword>
<keyword evidence="11" id="KW-0325">Glycoprotein</keyword>
<dbReference type="FunFam" id="3.40.50.11660:FF:000004">
    <property type="entry name" value="Glycoprotein 3-alpha-L-fucosyltransferase A"/>
    <property type="match status" value="1"/>
</dbReference>
<gene>
    <name evidence="15" type="ORF">PPYR_08642</name>
</gene>
<dbReference type="SUPFAM" id="SSF53756">
    <property type="entry name" value="UDP-Glycosyltransferase/glycogen phosphorylase"/>
    <property type="match status" value="1"/>
</dbReference>
<evidence type="ECO:0000256" key="8">
    <source>
        <dbReference type="ARBA" id="ARBA00022989"/>
    </source>
</evidence>
<dbReference type="InterPro" id="IPR001503">
    <property type="entry name" value="Glyco_trans_10"/>
</dbReference>
<dbReference type="GO" id="GO:0032580">
    <property type="term" value="C:Golgi cisterna membrane"/>
    <property type="evidence" value="ECO:0007669"/>
    <property type="project" value="UniProtKB-SubCell"/>
</dbReference>
<accession>A0A5N4AK12</accession>
<feature type="domain" description="Fucosyltransferase C-terminal" evidence="13">
    <location>
        <begin position="135"/>
        <end position="306"/>
    </location>
</feature>
<protein>
    <recommendedName>
        <fullName evidence="12">Fucosyltransferase</fullName>
        <ecNumber evidence="12">2.4.1.-</ecNumber>
    </recommendedName>
</protein>
<evidence type="ECO:0000259" key="13">
    <source>
        <dbReference type="Pfam" id="PF00852"/>
    </source>
</evidence>
<evidence type="ECO:0000256" key="2">
    <source>
        <dbReference type="ARBA" id="ARBA00004922"/>
    </source>
</evidence>
<keyword evidence="8" id="KW-1133">Transmembrane helix</keyword>
<evidence type="ECO:0000256" key="9">
    <source>
        <dbReference type="ARBA" id="ARBA00023034"/>
    </source>
</evidence>
<evidence type="ECO:0000256" key="1">
    <source>
        <dbReference type="ARBA" id="ARBA00004447"/>
    </source>
</evidence>
<keyword evidence="6 12" id="KW-0812">Transmembrane</keyword>
<dbReference type="Gene3D" id="3.40.50.11660">
    <property type="entry name" value="Glycosyl transferase family 10, C-terminal domain"/>
    <property type="match status" value="1"/>
</dbReference>
<reference evidence="15 16" key="1">
    <citation type="journal article" date="2018" name="Elife">
        <title>Firefly genomes illuminate parallel origins of bioluminescence in beetles.</title>
        <authorList>
            <person name="Fallon T.R."/>
            <person name="Lower S.E."/>
            <person name="Chang C.H."/>
            <person name="Bessho-Uehara M."/>
            <person name="Martin G.J."/>
            <person name="Bewick A.J."/>
            <person name="Behringer M."/>
            <person name="Debat H.J."/>
            <person name="Wong I."/>
            <person name="Day J.C."/>
            <person name="Suvorov A."/>
            <person name="Silva C.J."/>
            <person name="Stanger-Hall K.F."/>
            <person name="Hall D.W."/>
            <person name="Schmitz R.J."/>
            <person name="Nelson D.R."/>
            <person name="Lewis S.M."/>
            <person name="Shigenobu S."/>
            <person name="Bybee S.M."/>
            <person name="Larracuente A.M."/>
            <person name="Oba Y."/>
            <person name="Weng J.K."/>
        </authorList>
    </citation>
    <scope>NUCLEOTIDE SEQUENCE [LARGE SCALE GENOMIC DNA]</scope>
    <source>
        <strain evidence="15">1611_PpyrPB1</strain>
        <tissue evidence="15">Whole body</tissue>
    </source>
</reference>
<feature type="domain" description="Fucosyltransferase N-terminal" evidence="14">
    <location>
        <begin position="34"/>
        <end position="114"/>
    </location>
</feature>
<dbReference type="Pfam" id="PF00852">
    <property type="entry name" value="Glyco_transf_10"/>
    <property type="match status" value="1"/>
</dbReference>
<dbReference type="EMBL" id="VVIM01000006">
    <property type="protein sequence ID" value="KAB0797649.1"/>
    <property type="molecule type" value="Genomic_DNA"/>
</dbReference>
<dbReference type="EC" id="2.4.1.-" evidence="12"/>
<evidence type="ECO:0000256" key="4">
    <source>
        <dbReference type="ARBA" id="ARBA00022676"/>
    </source>
</evidence>
<evidence type="ECO:0000256" key="6">
    <source>
        <dbReference type="ARBA" id="ARBA00022692"/>
    </source>
</evidence>
<comment type="subcellular location">
    <subcellularLocation>
        <location evidence="1 12">Golgi apparatus</location>
        <location evidence="1 12">Golgi stack membrane</location>
        <topology evidence="1 12">Single-pass type II membrane protein</topology>
    </subcellularLocation>
</comment>
<evidence type="ECO:0000313" key="16">
    <source>
        <dbReference type="Proteomes" id="UP000327044"/>
    </source>
</evidence>
<sequence>MYVPNKYNAETAQMKKVSVYNGLSRWAQRAGSETFQVCPVAACTLIDDFADTVSVDAIVFEQPFFNFPINRNLNQVWILYLLESAPNSQSLVSYNNVFNWTATYRKDSDLVAPYAKWVYYDPQVTGKTQKTNYAKNKTKKVAWLVSNCDAINNRYEYAKKLQKHIPLDIYGECGRLRCRDEGECFKMLNDYKFYLSFENSNCRDYITEKLFRNALENNVVPIVLGARKEDYIRSAPKDSFIYAHDFNNPKDLARFLKKLDEDDDMYNSYFRWKGTGEFINTHFWCRLCALLHSTYSNKWYKDVNEWWSGPGVCD</sequence>
<evidence type="ECO:0000256" key="12">
    <source>
        <dbReference type="RuleBase" id="RU003832"/>
    </source>
</evidence>
<dbReference type="InterPro" id="IPR038577">
    <property type="entry name" value="GT10-like_C_sf"/>
</dbReference>
<dbReference type="InterPro" id="IPR031481">
    <property type="entry name" value="Glyco_tran_10_N"/>
</dbReference>
<dbReference type="Pfam" id="PF17039">
    <property type="entry name" value="Glyco_tran_10_N"/>
    <property type="match status" value="1"/>
</dbReference>
<dbReference type="PANTHER" id="PTHR48438">
    <property type="entry name" value="ALPHA-(1,3)-FUCOSYLTRANSFERASE C-RELATED"/>
    <property type="match status" value="1"/>
</dbReference>
<comment type="caution">
    <text evidence="15">The sequence shown here is derived from an EMBL/GenBank/DDBJ whole genome shotgun (WGS) entry which is preliminary data.</text>
</comment>
<evidence type="ECO:0000256" key="10">
    <source>
        <dbReference type="ARBA" id="ARBA00023136"/>
    </source>
</evidence>
<dbReference type="UniPathway" id="UPA00378"/>
<comment type="pathway">
    <text evidence="2">Protein modification; protein glycosylation.</text>
</comment>
<dbReference type="AlphaFoldDB" id="A0A5N4AK12"/>
<evidence type="ECO:0000256" key="5">
    <source>
        <dbReference type="ARBA" id="ARBA00022679"/>
    </source>
</evidence>
<evidence type="ECO:0000256" key="11">
    <source>
        <dbReference type="ARBA" id="ARBA00023180"/>
    </source>
</evidence>
<keyword evidence="4 12" id="KW-0328">Glycosyltransferase</keyword>
<evidence type="ECO:0000313" key="15">
    <source>
        <dbReference type="EMBL" id="KAB0797649.1"/>
    </source>
</evidence>
<dbReference type="GO" id="GO:0008417">
    <property type="term" value="F:fucosyltransferase activity"/>
    <property type="evidence" value="ECO:0007669"/>
    <property type="project" value="InterPro"/>
</dbReference>
<evidence type="ECO:0000256" key="7">
    <source>
        <dbReference type="ARBA" id="ARBA00022968"/>
    </source>
</evidence>
<keyword evidence="10" id="KW-0472">Membrane</keyword>
<organism evidence="15 16">
    <name type="scientific">Photinus pyralis</name>
    <name type="common">Common eastern firefly</name>
    <name type="synonym">Lampyris pyralis</name>
    <dbReference type="NCBI Taxonomy" id="7054"/>
    <lineage>
        <taxon>Eukaryota</taxon>
        <taxon>Metazoa</taxon>
        <taxon>Ecdysozoa</taxon>
        <taxon>Arthropoda</taxon>
        <taxon>Hexapoda</taxon>
        <taxon>Insecta</taxon>
        <taxon>Pterygota</taxon>
        <taxon>Neoptera</taxon>
        <taxon>Endopterygota</taxon>
        <taxon>Coleoptera</taxon>
        <taxon>Polyphaga</taxon>
        <taxon>Elateriformia</taxon>
        <taxon>Elateroidea</taxon>
        <taxon>Lampyridae</taxon>
        <taxon>Lampyrinae</taxon>
        <taxon>Photinus</taxon>
    </lineage>
</organism>